<sequence length="191" mass="22235">MQLMHCKKYLTFIEGTMERMFVNNNFPNVHVIPIQNGDSWTVESLAKRIVSMFKTKNMETDKIVVWLDRESQVRSSDEIRQIIASAFQGIGVEEHKLAIFIPDKMTENLILADEDLIRSEFGIEDYSYPGDGTHGKSELKNLYENYKKKKYKETDHGVQLLKKTHLSRACQASPPVQQLRDALPQNCWWNR</sequence>
<evidence type="ECO:0000313" key="1">
    <source>
        <dbReference type="EMBL" id="MFD1744178.1"/>
    </source>
</evidence>
<dbReference type="EMBL" id="JBHUEQ010000003">
    <property type="protein sequence ID" value="MFD1744178.1"/>
    <property type="molecule type" value="Genomic_DNA"/>
</dbReference>
<dbReference type="InterPro" id="IPR025455">
    <property type="entry name" value="DUF4276"/>
</dbReference>
<dbReference type="RefSeq" id="WP_377395666.1">
    <property type="nucleotide sequence ID" value="NZ_JBHUEQ010000003.1"/>
</dbReference>
<protein>
    <submittedName>
        <fullName evidence="1">DUF4276 family protein</fullName>
    </submittedName>
</protein>
<dbReference type="Pfam" id="PF14103">
    <property type="entry name" value="DUF4276"/>
    <property type="match status" value="1"/>
</dbReference>
<dbReference type="Proteomes" id="UP001597322">
    <property type="component" value="Unassembled WGS sequence"/>
</dbReference>
<comment type="caution">
    <text evidence="1">The sequence shown here is derived from an EMBL/GenBank/DDBJ whole genome shotgun (WGS) entry which is preliminary data.</text>
</comment>
<reference evidence="2" key="1">
    <citation type="journal article" date="2019" name="Int. J. Syst. Evol. Microbiol.">
        <title>The Global Catalogue of Microorganisms (GCM) 10K type strain sequencing project: providing services to taxonomists for standard genome sequencing and annotation.</title>
        <authorList>
            <consortium name="The Broad Institute Genomics Platform"/>
            <consortium name="The Broad Institute Genome Sequencing Center for Infectious Disease"/>
            <person name="Wu L."/>
            <person name="Ma J."/>
        </authorList>
    </citation>
    <scope>NUCLEOTIDE SEQUENCE [LARGE SCALE GENOMIC DNA]</scope>
    <source>
        <strain evidence="2">CG52</strain>
    </source>
</reference>
<gene>
    <name evidence="1" type="ORF">ACFSE1_01775</name>
</gene>
<organism evidence="1 2">
    <name type="scientific">Rhizobium helianthi</name>
    <dbReference type="NCBI Taxonomy" id="1132695"/>
    <lineage>
        <taxon>Bacteria</taxon>
        <taxon>Pseudomonadati</taxon>
        <taxon>Pseudomonadota</taxon>
        <taxon>Alphaproteobacteria</taxon>
        <taxon>Hyphomicrobiales</taxon>
        <taxon>Rhizobiaceae</taxon>
        <taxon>Rhizobium/Agrobacterium group</taxon>
        <taxon>Rhizobium</taxon>
    </lineage>
</organism>
<accession>A0ABW4M194</accession>
<keyword evidence="2" id="KW-1185">Reference proteome</keyword>
<name>A0ABW4M194_9HYPH</name>
<proteinExistence type="predicted"/>
<evidence type="ECO:0000313" key="2">
    <source>
        <dbReference type="Proteomes" id="UP001597322"/>
    </source>
</evidence>